<keyword evidence="1" id="KW-1133">Transmembrane helix</keyword>
<gene>
    <name evidence="2" type="ORF">GTZ99_03160</name>
</gene>
<feature type="transmembrane region" description="Helical" evidence="1">
    <location>
        <begin position="52"/>
        <end position="72"/>
    </location>
</feature>
<accession>A0ABW9XAJ6</accession>
<evidence type="ECO:0000313" key="3">
    <source>
        <dbReference type="Proteomes" id="UP000753724"/>
    </source>
</evidence>
<keyword evidence="1" id="KW-0472">Membrane</keyword>
<evidence type="ECO:0008006" key="4">
    <source>
        <dbReference type="Google" id="ProtNLM"/>
    </source>
</evidence>
<evidence type="ECO:0000256" key="1">
    <source>
        <dbReference type="SAM" id="Phobius"/>
    </source>
</evidence>
<dbReference type="Pfam" id="PF06891">
    <property type="entry name" value="P2_Phage_GpR"/>
    <property type="match status" value="1"/>
</dbReference>
<comment type="caution">
    <text evidence="2">The sequence shown here is derived from an EMBL/GenBank/DDBJ whole genome shotgun (WGS) entry which is preliminary data.</text>
</comment>
<keyword evidence="1" id="KW-0812">Transmembrane</keyword>
<dbReference type="Proteomes" id="UP000753724">
    <property type="component" value="Unassembled WGS sequence"/>
</dbReference>
<keyword evidence="3" id="KW-1185">Reference proteome</keyword>
<dbReference type="RefSeq" id="WP_161716812.1">
    <property type="nucleotide sequence ID" value="NZ_JAAAPO010000001.1"/>
</dbReference>
<name>A0ABW9XAJ6_9SPHN</name>
<reference evidence="3" key="1">
    <citation type="submission" date="2020-01" db="EMBL/GenBank/DDBJ databases">
        <title>Sphingomonas sp. strain CSW-10.</title>
        <authorList>
            <person name="Chen W.-M."/>
        </authorList>
    </citation>
    <scope>NUCLEOTIDE SEQUENCE [LARGE SCALE GENOMIC DNA]</scope>
    <source>
        <strain evidence="3">FSY-8</strain>
    </source>
</reference>
<sequence>MNKINALRASLTQAMPELAASPKNLRMWVDRGTVGSRHTATLGFGFKYRLNVLLVDFASDIAALVLPIWIWARLHQPDLLEPKTDGLSFDVDFMSATQADILIQMDLTENVTATAQDGGYRLTYLPEPTPMFADDLPPGGLEAVPLLSAIRFDP</sequence>
<proteinExistence type="predicted"/>
<dbReference type="EMBL" id="JAAAPO010000001">
    <property type="protein sequence ID" value="NBC35551.1"/>
    <property type="molecule type" value="Genomic_DNA"/>
</dbReference>
<organism evidence="2 3">
    <name type="scientific">Novosphingobium ovatum</name>
    <dbReference type="NCBI Taxonomy" id="1908523"/>
    <lineage>
        <taxon>Bacteria</taxon>
        <taxon>Pseudomonadati</taxon>
        <taxon>Pseudomonadota</taxon>
        <taxon>Alphaproteobacteria</taxon>
        <taxon>Sphingomonadales</taxon>
        <taxon>Sphingomonadaceae</taxon>
        <taxon>Novosphingobium</taxon>
    </lineage>
</organism>
<evidence type="ECO:0000313" key="2">
    <source>
        <dbReference type="EMBL" id="NBC35551.1"/>
    </source>
</evidence>
<dbReference type="InterPro" id="IPR009678">
    <property type="entry name" value="Phage_tail_completion_R"/>
</dbReference>
<protein>
    <recommendedName>
        <fullName evidence="4">Tail completion protein R (GpR)</fullName>
    </recommendedName>
</protein>